<reference evidence="3" key="1">
    <citation type="submission" date="2019-10" db="EMBL/GenBank/DDBJ databases">
        <title>Streptomyces sp. nov., a novel actinobacterium isolated from alkaline environment.</title>
        <authorList>
            <person name="Golinska P."/>
        </authorList>
    </citation>
    <scope>NUCLEOTIDE SEQUENCE [LARGE SCALE GENOMIC DNA]</scope>
    <source>
        <strain evidence="3">DSM 42108</strain>
    </source>
</reference>
<keyword evidence="1" id="KW-0812">Transmembrane</keyword>
<dbReference type="RefSeq" id="WP_182666117.1">
    <property type="nucleotide sequence ID" value="NZ_VKHS01000564.1"/>
</dbReference>
<sequence>MTVGWAQWLVCANCAGRVSEGRCAVCRDRLDRMRREGGPLTGPTMLFALVLALFAVALVVARPA</sequence>
<evidence type="ECO:0000313" key="3">
    <source>
        <dbReference type="Proteomes" id="UP000530234"/>
    </source>
</evidence>
<dbReference type="AlphaFoldDB" id="A0A7W3T602"/>
<keyword evidence="1" id="KW-0472">Membrane</keyword>
<comment type="caution">
    <text evidence="2">The sequence shown here is derived from an EMBL/GenBank/DDBJ whole genome shotgun (WGS) entry which is preliminary data.</text>
</comment>
<proteinExistence type="predicted"/>
<dbReference type="EMBL" id="VKHS01000564">
    <property type="protein sequence ID" value="MBB0231595.1"/>
    <property type="molecule type" value="Genomic_DNA"/>
</dbReference>
<evidence type="ECO:0000313" key="2">
    <source>
        <dbReference type="EMBL" id="MBB0231595.1"/>
    </source>
</evidence>
<dbReference type="Proteomes" id="UP000530234">
    <property type="component" value="Unassembled WGS sequence"/>
</dbReference>
<accession>A0A7W3T602</accession>
<organism evidence="2 3">
    <name type="scientific">Streptomyces calidiresistens</name>
    <dbReference type="NCBI Taxonomy" id="1485586"/>
    <lineage>
        <taxon>Bacteria</taxon>
        <taxon>Bacillati</taxon>
        <taxon>Actinomycetota</taxon>
        <taxon>Actinomycetes</taxon>
        <taxon>Kitasatosporales</taxon>
        <taxon>Streptomycetaceae</taxon>
        <taxon>Streptomyces</taxon>
    </lineage>
</organism>
<evidence type="ECO:0000256" key="1">
    <source>
        <dbReference type="SAM" id="Phobius"/>
    </source>
</evidence>
<protein>
    <submittedName>
        <fullName evidence="2">Uncharacterized protein</fullName>
    </submittedName>
</protein>
<gene>
    <name evidence="2" type="ORF">FOE67_19330</name>
</gene>
<feature type="transmembrane region" description="Helical" evidence="1">
    <location>
        <begin position="40"/>
        <end position="61"/>
    </location>
</feature>
<name>A0A7W3T602_9ACTN</name>
<keyword evidence="1" id="KW-1133">Transmembrane helix</keyword>
<keyword evidence="3" id="KW-1185">Reference proteome</keyword>